<dbReference type="AlphaFoldDB" id="E9GXV1"/>
<dbReference type="PANTHER" id="PTHR46670">
    <property type="entry name" value="ENDO/EXONUCLEASE/PHOSPHATASE DOMAIN-CONTAINING PROTEIN"/>
    <property type="match status" value="1"/>
</dbReference>
<dbReference type="STRING" id="6669.E9GXV1"/>
<feature type="compositionally biased region" description="Basic and acidic residues" evidence="1">
    <location>
        <begin position="70"/>
        <end position="97"/>
    </location>
</feature>
<evidence type="ECO:0000256" key="1">
    <source>
        <dbReference type="SAM" id="MobiDB-lite"/>
    </source>
</evidence>
<organism evidence="3 4">
    <name type="scientific">Daphnia pulex</name>
    <name type="common">Water flea</name>
    <dbReference type="NCBI Taxonomy" id="6669"/>
    <lineage>
        <taxon>Eukaryota</taxon>
        <taxon>Metazoa</taxon>
        <taxon>Ecdysozoa</taxon>
        <taxon>Arthropoda</taxon>
        <taxon>Crustacea</taxon>
        <taxon>Branchiopoda</taxon>
        <taxon>Diplostraca</taxon>
        <taxon>Cladocera</taxon>
        <taxon>Anomopoda</taxon>
        <taxon>Daphniidae</taxon>
        <taxon>Daphnia</taxon>
    </lineage>
</organism>
<protein>
    <recommendedName>
        <fullName evidence="2">Endonuclease/exonuclease/phosphatase domain-containing protein</fullName>
    </recommendedName>
</protein>
<name>E9GXV1_DAPPU</name>
<dbReference type="SUPFAM" id="SSF56219">
    <property type="entry name" value="DNase I-like"/>
    <property type="match status" value="1"/>
</dbReference>
<dbReference type="eggNOG" id="ENOG502THCM">
    <property type="taxonomic scope" value="Eukaryota"/>
</dbReference>
<dbReference type="GO" id="GO:0003824">
    <property type="term" value="F:catalytic activity"/>
    <property type="evidence" value="ECO:0007669"/>
    <property type="project" value="InterPro"/>
</dbReference>
<dbReference type="Pfam" id="PF14529">
    <property type="entry name" value="Exo_endo_phos_2"/>
    <property type="match status" value="1"/>
</dbReference>
<feature type="compositionally biased region" description="Basic and acidic residues" evidence="1">
    <location>
        <begin position="1"/>
        <end position="19"/>
    </location>
</feature>
<dbReference type="Gene3D" id="3.60.10.10">
    <property type="entry name" value="Endonuclease/exonuclease/phosphatase"/>
    <property type="match status" value="1"/>
</dbReference>
<gene>
    <name evidence="3" type="ORF">DAPPUDRAFT_226262</name>
</gene>
<dbReference type="HOGENOM" id="CLU_886408_0_0_1"/>
<keyword evidence="4" id="KW-1185">Reference proteome</keyword>
<dbReference type="KEGG" id="dpx:DAPPUDRAFT_226262"/>
<dbReference type="PANTHER" id="PTHR46670:SF3">
    <property type="entry name" value="ENDONUCLEASE_EXONUCLEASE_PHOSPHATASE DOMAIN-CONTAINING PROTEIN"/>
    <property type="match status" value="1"/>
</dbReference>
<dbReference type="InterPro" id="IPR036691">
    <property type="entry name" value="Endo/exonu/phosph_ase_sf"/>
</dbReference>
<sequence>MGGRLRKDGQPDMRYKSNRESASSNNVARKSAVTSETFTSSDDDSYDRNAPGPLRKDGQPNMRYAVNRKYVAERDANKVAENDRYDRNAPGPLRKDGQPNMRYAVNKKYVAEKEANKVAGNKITPDWNAPGPLRKDGQPNMRYTVNKKYVAEREANKVAENKKTAEEANKTGMVVTGKVKFGLVNAQSLRKKIRIVTIYRPPGNSKVDFLQDFEGMLEASNEDKRIFTGDFNLHVENPDKNDRDFLDLIKSHRLVQHVKESTHRKEGILDLILSRPSDRLVKNVRVGNDFSDHKSVECTISIEMKKEEIIQREE</sequence>
<dbReference type="EMBL" id="GL732573">
    <property type="protein sequence ID" value="EFX75753.1"/>
    <property type="molecule type" value="Genomic_DNA"/>
</dbReference>
<dbReference type="OrthoDB" id="6781885at2759"/>
<dbReference type="InParanoid" id="E9GXV1"/>
<feature type="region of interest" description="Disordered" evidence="1">
    <location>
        <begin position="1"/>
        <end position="101"/>
    </location>
</feature>
<feature type="domain" description="Endonuclease/exonuclease/phosphatase" evidence="2">
    <location>
        <begin position="193"/>
        <end position="296"/>
    </location>
</feature>
<evidence type="ECO:0000313" key="3">
    <source>
        <dbReference type="EMBL" id="EFX75753.1"/>
    </source>
</evidence>
<dbReference type="Proteomes" id="UP000000305">
    <property type="component" value="Unassembled WGS sequence"/>
</dbReference>
<evidence type="ECO:0000259" key="2">
    <source>
        <dbReference type="Pfam" id="PF14529"/>
    </source>
</evidence>
<reference evidence="3 4" key="1">
    <citation type="journal article" date="2011" name="Science">
        <title>The ecoresponsive genome of Daphnia pulex.</title>
        <authorList>
            <person name="Colbourne J.K."/>
            <person name="Pfrender M.E."/>
            <person name="Gilbert D."/>
            <person name="Thomas W.K."/>
            <person name="Tucker A."/>
            <person name="Oakley T.H."/>
            <person name="Tokishita S."/>
            <person name="Aerts A."/>
            <person name="Arnold G.J."/>
            <person name="Basu M.K."/>
            <person name="Bauer D.J."/>
            <person name="Caceres C.E."/>
            <person name="Carmel L."/>
            <person name="Casola C."/>
            <person name="Choi J.H."/>
            <person name="Detter J.C."/>
            <person name="Dong Q."/>
            <person name="Dusheyko S."/>
            <person name="Eads B.D."/>
            <person name="Frohlich T."/>
            <person name="Geiler-Samerotte K.A."/>
            <person name="Gerlach D."/>
            <person name="Hatcher P."/>
            <person name="Jogdeo S."/>
            <person name="Krijgsveld J."/>
            <person name="Kriventseva E.V."/>
            <person name="Kultz D."/>
            <person name="Laforsch C."/>
            <person name="Lindquist E."/>
            <person name="Lopez J."/>
            <person name="Manak J.R."/>
            <person name="Muller J."/>
            <person name="Pangilinan J."/>
            <person name="Patwardhan R.P."/>
            <person name="Pitluck S."/>
            <person name="Pritham E.J."/>
            <person name="Rechtsteiner A."/>
            <person name="Rho M."/>
            <person name="Rogozin I.B."/>
            <person name="Sakarya O."/>
            <person name="Salamov A."/>
            <person name="Schaack S."/>
            <person name="Shapiro H."/>
            <person name="Shiga Y."/>
            <person name="Skalitzky C."/>
            <person name="Smith Z."/>
            <person name="Souvorov A."/>
            <person name="Sung W."/>
            <person name="Tang Z."/>
            <person name="Tsuchiya D."/>
            <person name="Tu H."/>
            <person name="Vos H."/>
            <person name="Wang M."/>
            <person name="Wolf Y.I."/>
            <person name="Yamagata H."/>
            <person name="Yamada T."/>
            <person name="Ye Y."/>
            <person name="Shaw J.R."/>
            <person name="Andrews J."/>
            <person name="Crease T.J."/>
            <person name="Tang H."/>
            <person name="Lucas S.M."/>
            <person name="Robertson H.M."/>
            <person name="Bork P."/>
            <person name="Koonin E.V."/>
            <person name="Zdobnov E.M."/>
            <person name="Grigoriev I.V."/>
            <person name="Lynch M."/>
            <person name="Boore J.L."/>
        </authorList>
    </citation>
    <scope>NUCLEOTIDE SEQUENCE [LARGE SCALE GENOMIC DNA]</scope>
</reference>
<accession>E9GXV1</accession>
<feature type="region of interest" description="Disordered" evidence="1">
    <location>
        <begin position="121"/>
        <end position="140"/>
    </location>
</feature>
<dbReference type="InterPro" id="IPR005135">
    <property type="entry name" value="Endo/exonuclease/phosphatase"/>
</dbReference>
<proteinExistence type="predicted"/>
<evidence type="ECO:0000313" key="4">
    <source>
        <dbReference type="Proteomes" id="UP000000305"/>
    </source>
</evidence>